<dbReference type="SUPFAM" id="SSF51445">
    <property type="entry name" value="(Trans)glycosidases"/>
    <property type="match status" value="1"/>
</dbReference>
<dbReference type="EMBL" id="JAAEEH010000022">
    <property type="protein sequence ID" value="NDL67865.1"/>
    <property type="molecule type" value="Genomic_DNA"/>
</dbReference>
<accession>A0A7X5HWC6</accession>
<dbReference type="RefSeq" id="WP_162370587.1">
    <property type="nucleotide sequence ID" value="NZ_JAAEEH010000022.1"/>
</dbReference>
<name>A0A7X5HWC6_9FIRM</name>
<dbReference type="PANTHER" id="PTHR35882">
    <property type="entry name" value="PELA"/>
    <property type="match status" value="1"/>
</dbReference>
<reference evidence="1 2" key="1">
    <citation type="submission" date="2020-01" db="EMBL/GenBank/DDBJ databases">
        <title>Anaeroalcalibacter tamaniensis gen. nov., sp. nov., moderately halophilic strictly anaerobic fermenter bacterium from mud volcano of Taman peninsula.</title>
        <authorList>
            <person name="Frolova A."/>
            <person name="Merkel A.Y."/>
            <person name="Slobodkin A.I."/>
        </authorList>
    </citation>
    <scope>NUCLEOTIDE SEQUENCE [LARGE SCALE GENOMIC DNA]</scope>
    <source>
        <strain evidence="1 2">F-3ap</strain>
    </source>
</reference>
<dbReference type="Gene3D" id="3.20.20.70">
    <property type="entry name" value="Aldolase class I"/>
    <property type="match status" value="2"/>
</dbReference>
<proteinExistence type="predicted"/>
<evidence type="ECO:0000313" key="2">
    <source>
        <dbReference type="Proteomes" id="UP000461585"/>
    </source>
</evidence>
<comment type="caution">
    <text evidence="1">The sequence shown here is derived from an EMBL/GenBank/DDBJ whole genome shotgun (WGS) entry which is preliminary data.</text>
</comment>
<dbReference type="PANTHER" id="PTHR35882:SF2">
    <property type="entry name" value="PELA"/>
    <property type="match status" value="1"/>
</dbReference>
<keyword evidence="2" id="KW-1185">Reference proteome</keyword>
<dbReference type="Proteomes" id="UP000461585">
    <property type="component" value="Unassembled WGS sequence"/>
</dbReference>
<dbReference type="AlphaFoldDB" id="A0A7X5HWC6"/>
<dbReference type="InterPro" id="IPR013785">
    <property type="entry name" value="Aldolase_TIM"/>
</dbReference>
<dbReference type="InterPro" id="IPR017853">
    <property type="entry name" value="GH"/>
</dbReference>
<sequence>MENGPLSRNRSKLGWPAIRNYLCTYAPDRSLDLSWMSAYDAMILEPEAVSLETLEAIRKRNPDAFLIGYLSVGETHTLRRDPGGHPLDIYFTGEDGKPVQNPSWGSCYVDAGKPLWHQLVLEIDAVFPDKLLLMNRGFHLLQGGQSDVSASIDGILFESYTATWYPDYHLYPPGENDYNWTEAVSDRLNAIRWRHNPDGTVMTGDDGQPLPSSTPFNVLAHDYAAPSQLETMQQCVDRAYARAFVPSLGTKDLTEAPYDWRSLVAPKVAWGSALDLKNVYW</sequence>
<evidence type="ECO:0000313" key="1">
    <source>
        <dbReference type="EMBL" id="NDL67865.1"/>
    </source>
</evidence>
<protein>
    <submittedName>
        <fullName evidence="1">Uncharacterized protein</fullName>
    </submittedName>
</protein>
<organism evidence="1 2">
    <name type="scientific">Anaerotalea alkaliphila</name>
    <dbReference type="NCBI Taxonomy" id="2662126"/>
    <lineage>
        <taxon>Bacteria</taxon>
        <taxon>Bacillati</taxon>
        <taxon>Bacillota</taxon>
        <taxon>Clostridia</taxon>
        <taxon>Eubacteriales</taxon>
        <taxon>Anaerotalea</taxon>
    </lineage>
</organism>
<gene>
    <name evidence="1" type="ORF">GXN74_08945</name>
</gene>